<gene>
    <name evidence="2" type="ORF">JVT61DRAFT_9837</name>
</gene>
<accession>A0A8I3A4F2</accession>
<evidence type="ECO:0000313" key="2">
    <source>
        <dbReference type="EMBL" id="KAG6371213.1"/>
    </source>
</evidence>
<comment type="caution">
    <text evidence="2">The sequence shown here is derived from an EMBL/GenBank/DDBJ whole genome shotgun (WGS) entry which is preliminary data.</text>
</comment>
<dbReference type="OrthoDB" id="3034829at2759"/>
<dbReference type="AlphaFoldDB" id="A0A8I3A4F2"/>
<sequence>MYPPPPTSNTLSSHERAAFARPSNKLSRVLGDIPRVLDGDTSSTNDESAWRKRKSSRGCHLTLRDGVVLTPRGHPHKPSCLNNFGLSFRARFERLGELSDLEDAISTHGTNPSPCTLPHCRLHQQHAATMMMWASSDPAKNRQLVPKLVAQISRR</sequence>
<feature type="region of interest" description="Disordered" evidence="1">
    <location>
        <begin position="35"/>
        <end position="55"/>
    </location>
</feature>
<organism evidence="2 3">
    <name type="scientific">Boletus reticuloceps</name>
    <dbReference type="NCBI Taxonomy" id="495285"/>
    <lineage>
        <taxon>Eukaryota</taxon>
        <taxon>Fungi</taxon>
        <taxon>Dikarya</taxon>
        <taxon>Basidiomycota</taxon>
        <taxon>Agaricomycotina</taxon>
        <taxon>Agaricomycetes</taxon>
        <taxon>Agaricomycetidae</taxon>
        <taxon>Boletales</taxon>
        <taxon>Boletineae</taxon>
        <taxon>Boletaceae</taxon>
        <taxon>Boletoideae</taxon>
        <taxon>Boletus</taxon>
    </lineage>
</organism>
<feature type="region of interest" description="Disordered" evidence="1">
    <location>
        <begin position="1"/>
        <end position="23"/>
    </location>
</feature>
<name>A0A8I3A4F2_9AGAM</name>
<proteinExistence type="predicted"/>
<evidence type="ECO:0000313" key="3">
    <source>
        <dbReference type="Proteomes" id="UP000683000"/>
    </source>
</evidence>
<keyword evidence="3" id="KW-1185">Reference proteome</keyword>
<dbReference type="EMBL" id="JAGFBS010000038">
    <property type="protein sequence ID" value="KAG6371213.1"/>
    <property type="molecule type" value="Genomic_DNA"/>
</dbReference>
<dbReference type="Proteomes" id="UP000683000">
    <property type="component" value="Unassembled WGS sequence"/>
</dbReference>
<protein>
    <submittedName>
        <fullName evidence="2">Uncharacterized protein</fullName>
    </submittedName>
</protein>
<reference evidence="2" key="1">
    <citation type="submission" date="2021-03" db="EMBL/GenBank/DDBJ databases">
        <title>Evolutionary innovations through gain and loss of genes in the ectomycorrhizal Boletales.</title>
        <authorList>
            <person name="Wu G."/>
            <person name="Miyauchi S."/>
            <person name="Morin E."/>
            <person name="Yang Z.-L."/>
            <person name="Xu J."/>
            <person name="Martin F.M."/>
        </authorList>
    </citation>
    <scope>NUCLEOTIDE SEQUENCE</scope>
    <source>
        <strain evidence="2">BR01</strain>
    </source>
</reference>
<evidence type="ECO:0000256" key="1">
    <source>
        <dbReference type="SAM" id="MobiDB-lite"/>
    </source>
</evidence>